<organism evidence="1 2">
    <name type="scientific">Wickerhamomyces pijperi</name>
    <name type="common">Yeast</name>
    <name type="synonym">Pichia pijperi</name>
    <dbReference type="NCBI Taxonomy" id="599730"/>
    <lineage>
        <taxon>Eukaryota</taxon>
        <taxon>Fungi</taxon>
        <taxon>Dikarya</taxon>
        <taxon>Ascomycota</taxon>
        <taxon>Saccharomycotina</taxon>
        <taxon>Saccharomycetes</taxon>
        <taxon>Phaffomycetales</taxon>
        <taxon>Wickerhamomycetaceae</taxon>
        <taxon>Wickerhamomyces</taxon>
    </lineage>
</organism>
<accession>A0A9P8QI34</accession>
<evidence type="ECO:0000313" key="2">
    <source>
        <dbReference type="Proteomes" id="UP000774326"/>
    </source>
</evidence>
<reference evidence="1" key="2">
    <citation type="submission" date="2021-01" db="EMBL/GenBank/DDBJ databases">
        <authorList>
            <person name="Schikora-Tamarit M.A."/>
        </authorList>
    </citation>
    <scope>NUCLEOTIDE SEQUENCE</scope>
    <source>
        <strain evidence="1">CBS2887</strain>
    </source>
</reference>
<dbReference type="Proteomes" id="UP000774326">
    <property type="component" value="Unassembled WGS sequence"/>
</dbReference>
<protein>
    <submittedName>
        <fullName evidence="1">Uncharacterized protein</fullName>
    </submittedName>
</protein>
<proteinExistence type="predicted"/>
<name>A0A9P8QI34_WICPI</name>
<sequence>MARTHRTKSSIDNSTCPPRSTFEKAVHLDCVFDHEQELTFFRQKTPRLYFFNCKSFLKSDSSIWFRNFKENVFPSVIKQNVEVTFDTMMFKVVVHKHESFCGIPISKDASFNMYVMKEESVSYNELSDTVRQLVVQLMDIKDNDEFKRFTPDRFPDEIRQNLVLPGNEELHQFVNTRDPNRRKVVRFFPFMEYGQTPQLQREHWLAILTCFNDFLIETRDHRTGIISLKEDKYFQKMCFFSVPKCWNTKINNFGRRFTDNFILIKKECRKYLQQSFVDLMYRQHRESGEGFVLNYYIDTKIHHPGAVMYDPKDEAIDLPKPRRQRPRMLIVKEEEKEKVVAAVPEPEFVPVVIKPVIFSLKKPEPVKCHDNLHDRDPFVKQLKLI</sequence>
<dbReference type="AlphaFoldDB" id="A0A9P8QI34"/>
<dbReference type="EMBL" id="JAEUBG010000019">
    <property type="protein sequence ID" value="KAH3688979.1"/>
    <property type="molecule type" value="Genomic_DNA"/>
</dbReference>
<gene>
    <name evidence="1" type="ORF">WICPIJ_000038</name>
</gene>
<comment type="caution">
    <text evidence="1">The sequence shown here is derived from an EMBL/GenBank/DDBJ whole genome shotgun (WGS) entry which is preliminary data.</text>
</comment>
<keyword evidence="2" id="KW-1185">Reference proteome</keyword>
<reference evidence="1" key="1">
    <citation type="journal article" date="2021" name="Open Biol.">
        <title>Shared evolutionary footprints suggest mitochondrial oxidative damage underlies multiple complex I losses in fungi.</title>
        <authorList>
            <person name="Schikora-Tamarit M.A."/>
            <person name="Marcet-Houben M."/>
            <person name="Nosek J."/>
            <person name="Gabaldon T."/>
        </authorList>
    </citation>
    <scope>NUCLEOTIDE SEQUENCE</scope>
    <source>
        <strain evidence="1">CBS2887</strain>
    </source>
</reference>
<evidence type="ECO:0000313" key="1">
    <source>
        <dbReference type="EMBL" id="KAH3688979.1"/>
    </source>
</evidence>